<dbReference type="RefSeq" id="WP_265383271.1">
    <property type="nucleotide sequence ID" value="NZ_CP110615.1"/>
</dbReference>
<evidence type="ECO:0000313" key="3">
    <source>
        <dbReference type="Proteomes" id="UP001164965"/>
    </source>
</evidence>
<dbReference type="EMBL" id="CP110615">
    <property type="protein sequence ID" value="UZJ25165.1"/>
    <property type="molecule type" value="Genomic_DNA"/>
</dbReference>
<reference evidence="2" key="1">
    <citation type="submission" date="2022-10" db="EMBL/GenBank/DDBJ databases">
        <title>Rhodococcus sp.75.</title>
        <authorList>
            <person name="Sun M."/>
        </authorList>
    </citation>
    <scope>NUCLEOTIDE SEQUENCE</scope>
    <source>
        <strain evidence="2">75</strain>
    </source>
</reference>
<protein>
    <submittedName>
        <fullName evidence="2">Uncharacterized protein</fullName>
    </submittedName>
</protein>
<dbReference type="Proteomes" id="UP001164965">
    <property type="component" value="Chromosome"/>
</dbReference>
<keyword evidence="1" id="KW-1133">Transmembrane helix</keyword>
<keyword evidence="1" id="KW-0472">Membrane</keyword>
<keyword evidence="3" id="KW-1185">Reference proteome</keyword>
<name>A0ABY6P0H5_9NOCA</name>
<accession>A0ABY6P0H5</accession>
<organism evidence="2 3">
    <name type="scientific">Rhodococcus antarcticus</name>
    <dbReference type="NCBI Taxonomy" id="2987751"/>
    <lineage>
        <taxon>Bacteria</taxon>
        <taxon>Bacillati</taxon>
        <taxon>Actinomycetota</taxon>
        <taxon>Actinomycetes</taxon>
        <taxon>Mycobacteriales</taxon>
        <taxon>Nocardiaceae</taxon>
        <taxon>Rhodococcus</taxon>
    </lineage>
</organism>
<feature type="transmembrane region" description="Helical" evidence="1">
    <location>
        <begin position="44"/>
        <end position="64"/>
    </location>
</feature>
<evidence type="ECO:0000256" key="1">
    <source>
        <dbReference type="SAM" id="Phobius"/>
    </source>
</evidence>
<proteinExistence type="predicted"/>
<sequence>MSTMNHTRARARRTFWVLLTTTILATGSLTSALARPPGTWTGLTVAASGIVLALAATLTCRVMLALGRPHQHESVSQVATVPREPVPVWVGEVGQVDRGRRQSPHRR</sequence>
<keyword evidence="1" id="KW-0812">Transmembrane</keyword>
<evidence type="ECO:0000313" key="2">
    <source>
        <dbReference type="EMBL" id="UZJ25165.1"/>
    </source>
</evidence>
<gene>
    <name evidence="2" type="ORF">RHODO2019_01240</name>
</gene>